<dbReference type="EMBL" id="DXFT01000197">
    <property type="protein sequence ID" value="HIX04431.1"/>
    <property type="molecule type" value="Genomic_DNA"/>
</dbReference>
<feature type="transmembrane region" description="Helical" evidence="1">
    <location>
        <begin position="316"/>
        <end position="333"/>
    </location>
</feature>
<proteinExistence type="predicted"/>
<keyword evidence="1" id="KW-1133">Transmembrane helix</keyword>
<feature type="domain" description="Glycosyltransferase 2-like" evidence="2">
    <location>
        <begin position="55"/>
        <end position="219"/>
    </location>
</feature>
<name>A0A9D1V1K0_9BACT</name>
<dbReference type="SUPFAM" id="SSF53448">
    <property type="entry name" value="Nucleotide-diphospho-sugar transferases"/>
    <property type="match status" value="1"/>
</dbReference>
<organism evidence="3 4">
    <name type="scientific">Candidatus Odoribacter faecigallinarum</name>
    <dbReference type="NCBI Taxonomy" id="2838706"/>
    <lineage>
        <taxon>Bacteria</taxon>
        <taxon>Pseudomonadati</taxon>
        <taxon>Bacteroidota</taxon>
        <taxon>Bacteroidia</taxon>
        <taxon>Bacteroidales</taxon>
        <taxon>Odoribacteraceae</taxon>
        <taxon>Odoribacter</taxon>
    </lineage>
</organism>
<evidence type="ECO:0000313" key="3">
    <source>
        <dbReference type="EMBL" id="HIX04431.1"/>
    </source>
</evidence>
<reference evidence="3" key="1">
    <citation type="journal article" date="2021" name="PeerJ">
        <title>Extensive microbial diversity within the chicken gut microbiome revealed by metagenomics and culture.</title>
        <authorList>
            <person name="Gilroy R."/>
            <person name="Ravi A."/>
            <person name="Getino M."/>
            <person name="Pursley I."/>
            <person name="Horton D.L."/>
            <person name="Alikhan N.F."/>
            <person name="Baker D."/>
            <person name="Gharbi K."/>
            <person name="Hall N."/>
            <person name="Watson M."/>
            <person name="Adriaenssens E.M."/>
            <person name="Foster-Nyarko E."/>
            <person name="Jarju S."/>
            <person name="Secka A."/>
            <person name="Antonio M."/>
            <person name="Oren A."/>
            <person name="Chaudhuri R.R."/>
            <person name="La Ragione R."/>
            <person name="Hildebrand F."/>
            <person name="Pallen M.J."/>
        </authorList>
    </citation>
    <scope>NUCLEOTIDE SEQUENCE</scope>
    <source>
        <strain evidence="3">23274</strain>
    </source>
</reference>
<dbReference type="InterPro" id="IPR050834">
    <property type="entry name" value="Glycosyltransf_2"/>
</dbReference>
<dbReference type="PANTHER" id="PTHR43685">
    <property type="entry name" value="GLYCOSYLTRANSFERASE"/>
    <property type="match status" value="1"/>
</dbReference>
<comment type="caution">
    <text evidence="3">The sequence shown here is derived from an EMBL/GenBank/DDBJ whole genome shotgun (WGS) entry which is preliminary data.</text>
</comment>
<dbReference type="InterPro" id="IPR001173">
    <property type="entry name" value="Glyco_trans_2-like"/>
</dbReference>
<keyword evidence="1" id="KW-0472">Membrane</keyword>
<dbReference type="EC" id="2.4.-.-" evidence="3"/>
<keyword evidence="1" id="KW-0812">Transmembrane</keyword>
<dbReference type="AlphaFoldDB" id="A0A9D1V1K0"/>
<accession>A0A9D1V1K0</accession>
<dbReference type="InterPro" id="IPR029044">
    <property type="entry name" value="Nucleotide-diphossugar_trans"/>
</dbReference>
<dbReference type="Pfam" id="PF00535">
    <property type="entry name" value="Glycos_transf_2"/>
    <property type="match status" value="1"/>
</dbReference>
<keyword evidence="3" id="KW-0328">Glycosyltransferase</keyword>
<protein>
    <submittedName>
        <fullName evidence="3">Glycosyltransferase</fullName>
        <ecNumber evidence="3">2.4.-.-</ecNumber>
    </submittedName>
</protein>
<keyword evidence="3" id="KW-0808">Transferase</keyword>
<dbReference type="GO" id="GO:0016757">
    <property type="term" value="F:glycosyltransferase activity"/>
    <property type="evidence" value="ECO:0007669"/>
    <property type="project" value="UniProtKB-KW"/>
</dbReference>
<feature type="transmembrane region" description="Helical" evidence="1">
    <location>
        <begin position="290"/>
        <end position="310"/>
    </location>
</feature>
<dbReference type="PANTHER" id="PTHR43685:SF2">
    <property type="entry name" value="GLYCOSYLTRANSFERASE 2-LIKE DOMAIN-CONTAINING PROTEIN"/>
    <property type="match status" value="1"/>
</dbReference>
<feature type="transmembrane region" description="Helical" evidence="1">
    <location>
        <begin position="345"/>
        <end position="365"/>
    </location>
</feature>
<feature type="transmembrane region" description="Helical" evidence="1">
    <location>
        <begin position="16"/>
        <end position="34"/>
    </location>
</feature>
<reference evidence="3" key="2">
    <citation type="submission" date="2021-04" db="EMBL/GenBank/DDBJ databases">
        <authorList>
            <person name="Gilroy R."/>
        </authorList>
    </citation>
    <scope>NUCLEOTIDE SEQUENCE</scope>
    <source>
        <strain evidence="3">23274</strain>
    </source>
</reference>
<evidence type="ECO:0000313" key="4">
    <source>
        <dbReference type="Proteomes" id="UP000824202"/>
    </source>
</evidence>
<dbReference type="Gene3D" id="3.90.550.10">
    <property type="entry name" value="Spore Coat Polysaccharide Biosynthesis Protein SpsA, Chain A"/>
    <property type="match status" value="1"/>
</dbReference>
<dbReference type="Proteomes" id="UP000824202">
    <property type="component" value="Unassembled WGS sequence"/>
</dbReference>
<gene>
    <name evidence="3" type="ORF">H9863_10020</name>
</gene>
<evidence type="ECO:0000256" key="1">
    <source>
        <dbReference type="SAM" id="Phobius"/>
    </source>
</evidence>
<sequence>MNGFIAFWDGLGPHRLFFILLVLSFLGHVFFLIFRYRVLSGRGKKEEGREPEGVSVIITSSNKADLLRQNLEYFLRQDYPCFEVVVVDECSEDDTKEVLSDFQERYPNLKTSRIPPETKFRQTKKIAIHIGVLAAQYDVLLFSEIECRPASDQWIRTMASAFGERTAVVLGMANYVEAKGTGLRRYFRFLRFWQMCLLSRLGVHVMADGCNMGYRKKYYLEARGYTENTQSYMGYDSDIVKKLSRKGKVEIVKDAASFVVLDETGRRAWKSDYVYHYVQRRQWPWLAQGWGTLDFALEALFYALAFHFIFRTEYGWYAGGCMLLVYVYDVLMVRAALRKLNQKQLSGMLFCMNACGFVYKGYYWLASLWGGERRK</sequence>
<evidence type="ECO:0000259" key="2">
    <source>
        <dbReference type="Pfam" id="PF00535"/>
    </source>
</evidence>